<name>A0A8K0G847_IGNLU</name>
<dbReference type="InterPro" id="IPR029526">
    <property type="entry name" value="PGBD"/>
</dbReference>
<protein>
    <recommendedName>
        <fullName evidence="1">PiggyBac transposable element-derived protein domain-containing protein</fullName>
    </recommendedName>
</protein>
<dbReference type="PANTHER" id="PTHR47055:SF3">
    <property type="entry name" value="PHORBOL-ESTER_DAG-TYPE DOMAIN-CONTAINING PROTEIN"/>
    <property type="match status" value="1"/>
</dbReference>
<accession>A0A8K0G847</accession>
<reference evidence="2" key="1">
    <citation type="submission" date="2019-08" db="EMBL/GenBank/DDBJ databases">
        <title>The genome of the North American firefly Photinus pyralis.</title>
        <authorList>
            <consortium name="Photinus pyralis genome working group"/>
            <person name="Fallon T.R."/>
            <person name="Sander Lower S.E."/>
            <person name="Weng J.-K."/>
        </authorList>
    </citation>
    <scope>NUCLEOTIDE SEQUENCE</scope>
    <source>
        <strain evidence="2">TRF0915ILg1</strain>
        <tissue evidence="2">Whole body</tissue>
    </source>
</reference>
<organism evidence="2 3">
    <name type="scientific">Ignelater luminosus</name>
    <name type="common">Cucubano</name>
    <name type="synonym">Pyrophorus luminosus</name>
    <dbReference type="NCBI Taxonomy" id="2038154"/>
    <lineage>
        <taxon>Eukaryota</taxon>
        <taxon>Metazoa</taxon>
        <taxon>Ecdysozoa</taxon>
        <taxon>Arthropoda</taxon>
        <taxon>Hexapoda</taxon>
        <taxon>Insecta</taxon>
        <taxon>Pterygota</taxon>
        <taxon>Neoptera</taxon>
        <taxon>Endopterygota</taxon>
        <taxon>Coleoptera</taxon>
        <taxon>Polyphaga</taxon>
        <taxon>Elateriformia</taxon>
        <taxon>Elateroidea</taxon>
        <taxon>Elateridae</taxon>
        <taxon>Agrypninae</taxon>
        <taxon>Pyrophorini</taxon>
        <taxon>Ignelater</taxon>
    </lineage>
</organism>
<evidence type="ECO:0000259" key="1">
    <source>
        <dbReference type="Pfam" id="PF13843"/>
    </source>
</evidence>
<dbReference type="Proteomes" id="UP000801492">
    <property type="component" value="Unassembled WGS sequence"/>
</dbReference>
<feature type="domain" description="PiggyBac transposable element-derived protein" evidence="1">
    <location>
        <begin position="85"/>
        <end position="181"/>
    </location>
</feature>
<proteinExistence type="predicted"/>
<sequence length="182" mass="20745">MVFSEKPKNAHNDLVSDAISPDNFDNIMSHIHLCDNTKLDQNDKFAQLTPLFDHLNKKFLESALAKEYQSIGRGNGSLLRMRVFHSKLMKKEIHGVYDYQKVMDQNVIFVKWNGNSIVTLGSNISCVYPLHSVKRHSQQKNKFITVDQPHLINLSNGDMGGVDRSDQNIAQYRISIGGKKWS</sequence>
<dbReference type="AlphaFoldDB" id="A0A8K0G847"/>
<comment type="caution">
    <text evidence="2">The sequence shown here is derived from an EMBL/GenBank/DDBJ whole genome shotgun (WGS) entry which is preliminary data.</text>
</comment>
<evidence type="ECO:0000313" key="3">
    <source>
        <dbReference type="Proteomes" id="UP000801492"/>
    </source>
</evidence>
<feature type="domain" description="PiggyBac transposable element-derived protein" evidence="1">
    <location>
        <begin position="1"/>
        <end position="70"/>
    </location>
</feature>
<dbReference type="GO" id="GO:0043565">
    <property type="term" value="F:sequence-specific DNA binding"/>
    <property type="evidence" value="ECO:0007669"/>
    <property type="project" value="TreeGrafter"/>
</dbReference>
<evidence type="ECO:0000313" key="2">
    <source>
        <dbReference type="EMBL" id="KAF2895155.1"/>
    </source>
</evidence>
<dbReference type="InterPro" id="IPR052638">
    <property type="entry name" value="PiggyBac_TE-derived"/>
</dbReference>
<dbReference type="OrthoDB" id="10057240at2759"/>
<keyword evidence="3" id="KW-1185">Reference proteome</keyword>
<gene>
    <name evidence="2" type="ORF">ILUMI_11017</name>
</gene>
<dbReference type="Pfam" id="PF13843">
    <property type="entry name" value="DDE_Tnp_1_7"/>
    <property type="match status" value="2"/>
</dbReference>
<dbReference type="PANTHER" id="PTHR47055">
    <property type="entry name" value="DDE_TNP_1_7 DOMAIN-CONTAINING PROTEIN"/>
    <property type="match status" value="1"/>
</dbReference>
<dbReference type="EMBL" id="VTPC01006175">
    <property type="protein sequence ID" value="KAF2895155.1"/>
    <property type="molecule type" value="Genomic_DNA"/>
</dbReference>